<keyword evidence="2" id="KW-1185">Reference proteome</keyword>
<name>A0A2J6TA31_9HELO</name>
<sequence>MPTPQLKGPGLLLVNSKITRPDILDEEMFINWYSADHIPEILNTSGVDSALRFKNADAKAERPYMVVYPMGNIGFTQSEEYKTKINIYSDLLPRGGPIYDLVDMDVRVYSFVDKYEPNGPVEPGQTKLVVHGGFDLGDKITEQDFHDWYNKEHFENLAKVPGYLRSTRYQLLGHRSNGQMRAAGGLPPREEDVDTPTPAKFLALHEFTVDEADMKAFISTIDTDWSRRILGGAARVENPAYYRFMQGCGDGRLFQ</sequence>
<reference evidence="1 2" key="1">
    <citation type="submission" date="2016-04" db="EMBL/GenBank/DDBJ databases">
        <title>A degradative enzymes factory behind the ericoid mycorrhizal symbiosis.</title>
        <authorList>
            <consortium name="DOE Joint Genome Institute"/>
            <person name="Martino E."/>
            <person name="Morin E."/>
            <person name="Grelet G."/>
            <person name="Kuo A."/>
            <person name="Kohler A."/>
            <person name="Daghino S."/>
            <person name="Barry K."/>
            <person name="Choi C."/>
            <person name="Cichocki N."/>
            <person name="Clum A."/>
            <person name="Copeland A."/>
            <person name="Hainaut M."/>
            <person name="Haridas S."/>
            <person name="Labutti K."/>
            <person name="Lindquist E."/>
            <person name="Lipzen A."/>
            <person name="Khouja H.-R."/>
            <person name="Murat C."/>
            <person name="Ohm R."/>
            <person name="Olson A."/>
            <person name="Spatafora J."/>
            <person name="Veneault-Fourrey C."/>
            <person name="Henrissat B."/>
            <person name="Grigoriev I."/>
            <person name="Martin F."/>
            <person name="Perotto S."/>
        </authorList>
    </citation>
    <scope>NUCLEOTIDE SEQUENCE [LARGE SCALE GENOMIC DNA]</scope>
    <source>
        <strain evidence="1 2">E</strain>
    </source>
</reference>
<organism evidence="1 2">
    <name type="scientific">Hyaloscypha bicolor E</name>
    <dbReference type="NCBI Taxonomy" id="1095630"/>
    <lineage>
        <taxon>Eukaryota</taxon>
        <taxon>Fungi</taxon>
        <taxon>Dikarya</taxon>
        <taxon>Ascomycota</taxon>
        <taxon>Pezizomycotina</taxon>
        <taxon>Leotiomycetes</taxon>
        <taxon>Helotiales</taxon>
        <taxon>Hyaloscyphaceae</taxon>
        <taxon>Hyaloscypha</taxon>
        <taxon>Hyaloscypha bicolor</taxon>
    </lineage>
</organism>
<dbReference type="InParanoid" id="A0A2J6TA31"/>
<evidence type="ECO:0008006" key="3">
    <source>
        <dbReference type="Google" id="ProtNLM"/>
    </source>
</evidence>
<dbReference type="InterPro" id="IPR011008">
    <property type="entry name" value="Dimeric_a/b-barrel"/>
</dbReference>
<dbReference type="RefSeq" id="XP_024736762.1">
    <property type="nucleotide sequence ID" value="XM_024883102.1"/>
</dbReference>
<dbReference type="OrthoDB" id="2851338at2759"/>
<gene>
    <name evidence="1" type="ORF">K444DRAFT_629728</name>
</gene>
<dbReference type="EMBL" id="KZ613803">
    <property type="protein sequence ID" value="PMD59858.1"/>
    <property type="molecule type" value="Genomic_DNA"/>
</dbReference>
<dbReference type="GeneID" id="36591179"/>
<proteinExistence type="predicted"/>
<accession>A0A2J6TA31</accession>
<evidence type="ECO:0000313" key="1">
    <source>
        <dbReference type="EMBL" id="PMD59858.1"/>
    </source>
</evidence>
<dbReference type="Proteomes" id="UP000235371">
    <property type="component" value="Unassembled WGS sequence"/>
</dbReference>
<dbReference type="AlphaFoldDB" id="A0A2J6TA31"/>
<dbReference type="SUPFAM" id="SSF54909">
    <property type="entry name" value="Dimeric alpha+beta barrel"/>
    <property type="match status" value="1"/>
</dbReference>
<protein>
    <recommendedName>
        <fullName evidence="3">EthD domain-containing protein</fullName>
    </recommendedName>
</protein>
<evidence type="ECO:0000313" key="2">
    <source>
        <dbReference type="Proteomes" id="UP000235371"/>
    </source>
</evidence>